<evidence type="ECO:0000313" key="2">
    <source>
        <dbReference type="EMBL" id="GGJ02363.1"/>
    </source>
</evidence>
<dbReference type="AlphaFoldDB" id="A0A917K980"/>
<feature type="transmembrane region" description="Helical" evidence="1">
    <location>
        <begin position="144"/>
        <end position="166"/>
    </location>
</feature>
<keyword evidence="1" id="KW-0812">Transmembrane</keyword>
<protein>
    <submittedName>
        <fullName evidence="2">DUF5134 domain-containing protein</fullName>
    </submittedName>
</protein>
<organism evidence="2 3">
    <name type="scientific">Saccharopolyspora thermophila</name>
    <dbReference type="NCBI Taxonomy" id="89367"/>
    <lineage>
        <taxon>Bacteria</taxon>
        <taxon>Bacillati</taxon>
        <taxon>Actinomycetota</taxon>
        <taxon>Actinomycetes</taxon>
        <taxon>Pseudonocardiales</taxon>
        <taxon>Pseudonocardiaceae</taxon>
        <taxon>Saccharopolyspora</taxon>
    </lineage>
</organism>
<dbReference type="RefSeq" id="WP_188990783.1">
    <property type="nucleotide sequence ID" value="NZ_BMMT01000019.1"/>
</dbReference>
<feature type="transmembrane region" description="Helical" evidence="1">
    <location>
        <begin position="61"/>
        <end position="77"/>
    </location>
</feature>
<keyword evidence="1" id="KW-1133">Transmembrane helix</keyword>
<name>A0A917K980_9PSEU</name>
<dbReference type="EMBL" id="BMMT01000019">
    <property type="protein sequence ID" value="GGJ02363.1"/>
    <property type="molecule type" value="Genomic_DNA"/>
</dbReference>
<accession>A0A917K980</accession>
<proteinExistence type="predicted"/>
<evidence type="ECO:0000313" key="3">
    <source>
        <dbReference type="Proteomes" id="UP000597989"/>
    </source>
</evidence>
<dbReference type="Proteomes" id="UP000597989">
    <property type="component" value="Unassembled WGS sequence"/>
</dbReference>
<sequence length="205" mass="21243">MVQDTLLRAVLTILFLGTGLVSLHRAMLLRDLPGRVSAASHVVMSAAMVAMAWPWGMVLPAAPQIAVFALSALWFLLRAANGRLCGGHRRREQAHHALMAVAMAWMVAVMPTLMTSGGPEPGHGHHALVSGTPVAAPSASGPPIAVVATTAVLGVYFVLASLPWLSAAVDLGRTAVLKQHRTAAREAACHAAMSAGMGAMLLAAL</sequence>
<comment type="caution">
    <text evidence="2">The sequence shown here is derived from an EMBL/GenBank/DDBJ whole genome shotgun (WGS) entry which is preliminary data.</text>
</comment>
<keyword evidence="1" id="KW-0472">Membrane</keyword>
<feature type="transmembrane region" description="Helical" evidence="1">
    <location>
        <begin position="187"/>
        <end position="204"/>
    </location>
</feature>
<dbReference type="Pfam" id="PF17197">
    <property type="entry name" value="DUF5134"/>
    <property type="match status" value="1"/>
</dbReference>
<feature type="transmembrane region" description="Helical" evidence="1">
    <location>
        <begin position="97"/>
        <end position="114"/>
    </location>
</feature>
<reference evidence="2 3" key="1">
    <citation type="journal article" date="2014" name="Int. J. Syst. Evol. Microbiol.">
        <title>Complete genome sequence of Corynebacterium casei LMG S-19264T (=DSM 44701T), isolated from a smear-ripened cheese.</title>
        <authorList>
            <consortium name="US DOE Joint Genome Institute (JGI-PGF)"/>
            <person name="Walter F."/>
            <person name="Albersmeier A."/>
            <person name="Kalinowski J."/>
            <person name="Ruckert C."/>
        </authorList>
    </citation>
    <scope>NUCLEOTIDE SEQUENCE [LARGE SCALE GENOMIC DNA]</scope>
    <source>
        <strain evidence="2 3">CGMCC 4.7206</strain>
    </source>
</reference>
<dbReference type="InterPro" id="IPR033458">
    <property type="entry name" value="DUF5134"/>
</dbReference>
<evidence type="ECO:0000256" key="1">
    <source>
        <dbReference type="SAM" id="Phobius"/>
    </source>
</evidence>
<feature type="transmembrane region" description="Helical" evidence="1">
    <location>
        <begin position="6"/>
        <end position="24"/>
    </location>
</feature>
<gene>
    <name evidence="2" type="ORF">GCM10011581_44410</name>
</gene>